<dbReference type="EMBL" id="AP025314">
    <property type="protein sequence ID" value="BDD09464.1"/>
    <property type="molecule type" value="Genomic_DNA"/>
</dbReference>
<keyword evidence="2" id="KW-0805">Transcription regulation</keyword>
<evidence type="ECO:0000256" key="2">
    <source>
        <dbReference type="ARBA" id="ARBA00023015"/>
    </source>
</evidence>
<dbReference type="Pfam" id="PF04542">
    <property type="entry name" value="Sigma70_r2"/>
    <property type="match status" value="1"/>
</dbReference>
<dbReference type="KEGG" id="fax:FUAX_18960"/>
<keyword evidence="6" id="KW-0240">DNA-directed RNA polymerase</keyword>
<dbReference type="PRINTS" id="PR00038">
    <property type="entry name" value="HTHLUXR"/>
</dbReference>
<dbReference type="InterPro" id="IPR014284">
    <property type="entry name" value="RNA_pol_sigma-70_dom"/>
</dbReference>
<proteinExistence type="inferred from homology"/>
<dbReference type="InterPro" id="IPR013325">
    <property type="entry name" value="RNA_pol_sigma_r2"/>
</dbReference>
<protein>
    <submittedName>
        <fullName evidence="6">DNA-directed RNA polymerase sigma-70 factor</fullName>
    </submittedName>
</protein>
<evidence type="ECO:0000256" key="1">
    <source>
        <dbReference type="ARBA" id="ARBA00010641"/>
    </source>
</evidence>
<comment type="similarity">
    <text evidence="1">Belongs to the sigma-70 factor family. ECF subfamily.</text>
</comment>
<dbReference type="AlphaFoldDB" id="A0AAU9CBH4"/>
<sequence length="181" mass="21872">MEDSFVFVHQKGRDDFERTFQELYEEFAPSILAQVKKKLCRHDFAKDVVQAIFMDLWSRRDQISFENLRPYLMGATHNKCVDLIRKNAIEKRHEENVAYEWKLNEDGGDSEISPDMRRWAQEALAELPERSREIFCMCKYQGMKYWEIADELNVSQKTVETHMYRSFKKLRKSHKKYERFL</sequence>
<dbReference type="PANTHER" id="PTHR43133">
    <property type="entry name" value="RNA POLYMERASE ECF-TYPE SIGMA FACTO"/>
    <property type="match status" value="1"/>
</dbReference>
<dbReference type="SMART" id="SM00421">
    <property type="entry name" value="HTH_LUXR"/>
    <property type="match status" value="1"/>
</dbReference>
<evidence type="ECO:0000256" key="4">
    <source>
        <dbReference type="ARBA" id="ARBA00023163"/>
    </source>
</evidence>
<dbReference type="InterPro" id="IPR000792">
    <property type="entry name" value="Tscrpt_reg_LuxR_C"/>
</dbReference>
<dbReference type="RefSeq" id="WP_338394663.1">
    <property type="nucleotide sequence ID" value="NZ_AP025314.1"/>
</dbReference>
<gene>
    <name evidence="6" type="ORF">FUAX_18960</name>
</gene>
<dbReference type="GO" id="GO:0016987">
    <property type="term" value="F:sigma factor activity"/>
    <property type="evidence" value="ECO:0007669"/>
    <property type="project" value="UniProtKB-KW"/>
</dbReference>
<keyword evidence="3" id="KW-0731">Sigma factor</keyword>
<dbReference type="Gene3D" id="1.10.1740.10">
    <property type="match status" value="1"/>
</dbReference>
<dbReference type="PANTHER" id="PTHR43133:SF46">
    <property type="entry name" value="RNA POLYMERASE SIGMA-70 FACTOR ECF SUBFAMILY"/>
    <property type="match status" value="1"/>
</dbReference>
<accession>A0AAU9CBH4</accession>
<dbReference type="SUPFAM" id="SSF88659">
    <property type="entry name" value="Sigma3 and sigma4 domains of RNA polymerase sigma factors"/>
    <property type="match status" value="1"/>
</dbReference>
<feature type="domain" description="HTH luxR-type" evidence="5">
    <location>
        <begin position="142"/>
        <end position="169"/>
    </location>
</feature>
<evidence type="ECO:0000313" key="6">
    <source>
        <dbReference type="EMBL" id="BDD09464.1"/>
    </source>
</evidence>
<dbReference type="InterPro" id="IPR007627">
    <property type="entry name" value="RNA_pol_sigma70_r2"/>
</dbReference>
<dbReference type="InterPro" id="IPR039425">
    <property type="entry name" value="RNA_pol_sigma-70-like"/>
</dbReference>
<dbReference type="Gene3D" id="1.10.10.10">
    <property type="entry name" value="Winged helix-like DNA-binding domain superfamily/Winged helix DNA-binding domain"/>
    <property type="match status" value="1"/>
</dbReference>
<dbReference type="InterPro" id="IPR013324">
    <property type="entry name" value="RNA_pol_sigma_r3/r4-like"/>
</dbReference>
<dbReference type="GO" id="GO:0006352">
    <property type="term" value="P:DNA-templated transcription initiation"/>
    <property type="evidence" value="ECO:0007669"/>
    <property type="project" value="InterPro"/>
</dbReference>
<dbReference type="Pfam" id="PF08281">
    <property type="entry name" value="Sigma70_r4_2"/>
    <property type="match status" value="1"/>
</dbReference>
<evidence type="ECO:0000313" key="7">
    <source>
        <dbReference type="Proteomes" id="UP001348817"/>
    </source>
</evidence>
<dbReference type="NCBIfam" id="TIGR02937">
    <property type="entry name" value="sigma70-ECF"/>
    <property type="match status" value="1"/>
</dbReference>
<reference evidence="6 7" key="1">
    <citation type="submission" date="2021-12" db="EMBL/GenBank/DDBJ databases">
        <title>Genome sequencing of bacteria with rrn-lacking chromosome and rrn-plasmid.</title>
        <authorList>
            <person name="Anda M."/>
            <person name="Iwasaki W."/>
        </authorList>
    </citation>
    <scope>NUCLEOTIDE SEQUENCE [LARGE SCALE GENOMIC DNA]</scope>
    <source>
        <strain evidence="6 7">DSM 100852</strain>
    </source>
</reference>
<dbReference type="Proteomes" id="UP001348817">
    <property type="component" value="Chromosome"/>
</dbReference>
<keyword evidence="7" id="KW-1185">Reference proteome</keyword>
<dbReference type="InterPro" id="IPR013249">
    <property type="entry name" value="RNA_pol_sigma70_r4_t2"/>
</dbReference>
<dbReference type="InterPro" id="IPR036388">
    <property type="entry name" value="WH-like_DNA-bd_sf"/>
</dbReference>
<evidence type="ECO:0000256" key="3">
    <source>
        <dbReference type="ARBA" id="ARBA00023082"/>
    </source>
</evidence>
<organism evidence="6 7">
    <name type="scientific">Fulvitalea axinellae</name>
    <dbReference type="NCBI Taxonomy" id="1182444"/>
    <lineage>
        <taxon>Bacteria</taxon>
        <taxon>Pseudomonadati</taxon>
        <taxon>Bacteroidota</taxon>
        <taxon>Cytophagia</taxon>
        <taxon>Cytophagales</taxon>
        <taxon>Persicobacteraceae</taxon>
        <taxon>Fulvitalea</taxon>
    </lineage>
</organism>
<keyword evidence="4" id="KW-0804">Transcription</keyword>
<dbReference type="GO" id="GO:0000428">
    <property type="term" value="C:DNA-directed RNA polymerase complex"/>
    <property type="evidence" value="ECO:0007669"/>
    <property type="project" value="UniProtKB-KW"/>
</dbReference>
<dbReference type="SUPFAM" id="SSF88946">
    <property type="entry name" value="Sigma2 domain of RNA polymerase sigma factors"/>
    <property type="match status" value="1"/>
</dbReference>
<name>A0AAU9CBH4_9BACT</name>
<dbReference type="GO" id="GO:0003677">
    <property type="term" value="F:DNA binding"/>
    <property type="evidence" value="ECO:0007669"/>
    <property type="project" value="InterPro"/>
</dbReference>
<dbReference type="CDD" id="cd06171">
    <property type="entry name" value="Sigma70_r4"/>
    <property type="match status" value="1"/>
</dbReference>
<dbReference type="PROSITE" id="PS00622">
    <property type="entry name" value="HTH_LUXR_1"/>
    <property type="match status" value="1"/>
</dbReference>
<dbReference type="NCBIfam" id="TIGR02985">
    <property type="entry name" value="Sig70_bacteroi1"/>
    <property type="match status" value="1"/>
</dbReference>
<dbReference type="InterPro" id="IPR014327">
    <property type="entry name" value="RNA_pol_sigma70_bacteroid"/>
</dbReference>
<evidence type="ECO:0000259" key="5">
    <source>
        <dbReference type="PROSITE" id="PS00622"/>
    </source>
</evidence>